<dbReference type="PROSITE" id="PS51193">
    <property type="entry name" value="HELICASE_ATP_BIND_2"/>
    <property type="match status" value="1"/>
</dbReference>
<evidence type="ECO:0000256" key="3">
    <source>
        <dbReference type="ARBA" id="ARBA00022741"/>
    </source>
</evidence>
<keyword evidence="7" id="KW-0067">ATP-binding</keyword>
<reference evidence="15 16" key="1">
    <citation type="journal article" date="2021" name="ISME Commun">
        <title>Automated analysis of genomic sequences facilitates high-throughput and comprehensive description of bacteria.</title>
        <authorList>
            <person name="Hitch T.C.A."/>
        </authorList>
    </citation>
    <scope>NUCLEOTIDE SEQUENCE [LARGE SCALE GENOMIC DNA]</scope>
    <source>
        <strain evidence="15 16">Sanger_04</strain>
    </source>
</reference>
<dbReference type="InterPro" id="IPR006555">
    <property type="entry name" value="ATP-dep_Helicase_C"/>
</dbReference>
<dbReference type="EMBL" id="JAOQKC010000006">
    <property type="protein sequence ID" value="MCU6696406.1"/>
    <property type="molecule type" value="Genomic_DNA"/>
</dbReference>
<dbReference type="Gene3D" id="3.40.50.300">
    <property type="entry name" value="P-loop containing nucleotide triphosphate hydrolases"/>
    <property type="match status" value="2"/>
</dbReference>
<evidence type="ECO:0000256" key="10">
    <source>
        <dbReference type="ARBA" id="ARBA00023125"/>
    </source>
</evidence>
<sequence length="791" mass="91138">MEEIRPQIRISVRDLVEFILRSGDLDNRTGTKSDLEAMQAGGRLHRKIQRRMGAHYTAEVSLKYLVSMGDFDCLVEGRADGIFTEDGEVYIDEIKGMYRDVALIEEPIPVHLAQALCYAGIYARQQDLPRIGIQMTYGNLETGELRYFRSVREREELEQWFDGLLRRYEKWARFQYEWKRTRKASIQPLEFPFAYREGQRELAAGVYRTIARGKRLFIQAPTGVGKTISTVFPAVKAVGEELGDRIFYLTAKTVTRTVAEEAFGILRDQGLRLKAVTLTAKEKLCICETPDCNPDACPYAKGHFDRINDAVYELLTAGPDALDRETLLSQAERHRVCPFELSLDTASWTDAVICDYNYVFDPNVRLKRFFGEGVKGDYLFLIDEAHNLVERGREMFSAALCKEDFLELKRALKGRDRKAERLLDRCNKYLLGLKRECETWQLHENLDPLILLALSLSTELDRLREEGLEPELDEKVLEFWFTLRNFLNTADLLDENYVIYSEIGGNGNFYLKLYCVETAENIRACLDKGRAAIFFSATLLPMPYYKHLLGAEDDYAVYARSPFRPEKRLLLLGQDVSSRYTRRNRSEYERIAAYLRQMSGARPGHYLAFFPSYRMMEDVYALYLELDEGRTECVIQQSGMRETEREAFLSRYQEPAGTRSLLGFCVLGGIFSEGIDLKGESLIGAAIVGTGLPQICHEREILRQYYEGRQMDGFAYAYRYPGMNKVLQAAGRVIRTEEDLGVVMLLDDRFGTAEYTRLFPLEWSGVQGCRSRDVGEKIEKFWCQQEKKERT</sequence>
<dbReference type="InterPro" id="IPR045028">
    <property type="entry name" value="DinG/Rad3-like"/>
</dbReference>
<keyword evidence="8" id="KW-0408">Iron</keyword>
<comment type="caution">
    <text evidence="15">The sequence shown here is derived from an EMBL/GenBank/DDBJ whole genome shotgun (WGS) entry which is preliminary data.</text>
</comment>
<dbReference type="Gene3D" id="1.10.30.20">
    <property type="entry name" value="Bacterial XPD DNA helicase, FeS cluster domain"/>
    <property type="match status" value="1"/>
</dbReference>
<dbReference type="InterPro" id="IPR006554">
    <property type="entry name" value="Helicase-like_DEXD_c2"/>
</dbReference>
<dbReference type="SUPFAM" id="SSF52540">
    <property type="entry name" value="P-loop containing nucleoside triphosphate hydrolases"/>
    <property type="match status" value="2"/>
</dbReference>
<keyword evidence="16" id="KW-1185">Reference proteome</keyword>
<dbReference type="InterPro" id="IPR010614">
    <property type="entry name" value="RAD3-like_helicase_DEAD"/>
</dbReference>
<keyword evidence="5" id="KW-0378">Hydrolase</keyword>
<keyword evidence="3" id="KW-0547">Nucleotide-binding</keyword>
<evidence type="ECO:0000256" key="13">
    <source>
        <dbReference type="ARBA" id="ARBA00038058"/>
    </source>
</evidence>
<dbReference type="InterPro" id="IPR014013">
    <property type="entry name" value="Helic_SF1/SF2_ATP-bd_DinG/Rad3"/>
</dbReference>
<dbReference type="Pfam" id="PF13307">
    <property type="entry name" value="Helicase_C_2"/>
    <property type="match status" value="1"/>
</dbReference>
<keyword evidence="6 15" id="KW-0347">Helicase</keyword>
<keyword evidence="12" id="KW-0413">Isomerase</keyword>
<accession>A0ABT2RVR4</accession>
<dbReference type="InterPro" id="IPR011604">
    <property type="entry name" value="PDDEXK-like_dom_sf"/>
</dbReference>
<dbReference type="Gene3D" id="1.10.275.40">
    <property type="match status" value="1"/>
</dbReference>
<evidence type="ECO:0000256" key="4">
    <source>
        <dbReference type="ARBA" id="ARBA00022763"/>
    </source>
</evidence>
<evidence type="ECO:0000256" key="12">
    <source>
        <dbReference type="ARBA" id="ARBA00023235"/>
    </source>
</evidence>
<evidence type="ECO:0000313" key="16">
    <source>
        <dbReference type="Proteomes" id="UP001652461"/>
    </source>
</evidence>
<dbReference type="RefSeq" id="WP_158362667.1">
    <property type="nucleotide sequence ID" value="NZ_JAOQKC010000006.1"/>
</dbReference>
<evidence type="ECO:0000256" key="5">
    <source>
        <dbReference type="ARBA" id="ARBA00022801"/>
    </source>
</evidence>
<evidence type="ECO:0000256" key="2">
    <source>
        <dbReference type="ARBA" id="ARBA00022723"/>
    </source>
</evidence>
<comment type="similarity">
    <text evidence="13">Belongs to the helicase family. DinG subfamily.</text>
</comment>
<dbReference type="Pfam" id="PF06733">
    <property type="entry name" value="DEAD_2"/>
    <property type="match status" value="1"/>
</dbReference>
<dbReference type="SMART" id="SM00488">
    <property type="entry name" value="DEXDc2"/>
    <property type="match status" value="1"/>
</dbReference>
<keyword evidence="9" id="KW-0411">Iron-sulfur</keyword>
<name>A0ABT2RVR4_9FIRM</name>
<evidence type="ECO:0000259" key="14">
    <source>
        <dbReference type="PROSITE" id="PS51193"/>
    </source>
</evidence>
<dbReference type="GO" id="GO:0004386">
    <property type="term" value="F:helicase activity"/>
    <property type="evidence" value="ECO:0007669"/>
    <property type="project" value="UniProtKB-KW"/>
</dbReference>
<dbReference type="Gene3D" id="3.90.320.10">
    <property type="match status" value="1"/>
</dbReference>
<dbReference type="InterPro" id="IPR027417">
    <property type="entry name" value="P-loop_NTPase"/>
</dbReference>
<dbReference type="InterPro" id="IPR042493">
    <property type="entry name" value="XPD_DNA_FeS"/>
</dbReference>
<dbReference type="PANTHER" id="PTHR11472:SF34">
    <property type="entry name" value="REGULATOR OF TELOMERE ELONGATION HELICASE 1"/>
    <property type="match status" value="1"/>
</dbReference>
<dbReference type="Proteomes" id="UP001652461">
    <property type="component" value="Unassembled WGS sequence"/>
</dbReference>
<evidence type="ECO:0000256" key="6">
    <source>
        <dbReference type="ARBA" id="ARBA00022806"/>
    </source>
</evidence>
<dbReference type="SMART" id="SM00491">
    <property type="entry name" value="HELICc2"/>
    <property type="match status" value="1"/>
</dbReference>
<organism evidence="15 16">
    <name type="scientific">Laedolimicola ammoniilytica</name>
    <dbReference type="NCBI Taxonomy" id="2981771"/>
    <lineage>
        <taxon>Bacteria</taxon>
        <taxon>Bacillati</taxon>
        <taxon>Bacillota</taxon>
        <taxon>Clostridia</taxon>
        <taxon>Lachnospirales</taxon>
        <taxon>Lachnospiraceae</taxon>
        <taxon>Laedolimicola</taxon>
    </lineage>
</organism>
<evidence type="ECO:0000256" key="8">
    <source>
        <dbReference type="ARBA" id="ARBA00023004"/>
    </source>
</evidence>
<evidence type="ECO:0000256" key="7">
    <source>
        <dbReference type="ARBA" id="ARBA00022840"/>
    </source>
</evidence>
<keyword evidence="4" id="KW-0227">DNA damage</keyword>
<evidence type="ECO:0000313" key="15">
    <source>
        <dbReference type="EMBL" id="MCU6696406.1"/>
    </source>
</evidence>
<evidence type="ECO:0000256" key="9">
    <source>
        <dbReference type="ARBA" id="ARBA00023014"/>
    </source>
</evidence>
<keyword evidence="11" id="KW-0234">DNA repair</keyword>
<protein>
    <submittedName>
        <fullName evidence="15">ATP-dependent DNA helicase</fullName>
    </submittedName>
</protein>
<gene>
    <name evidence="15" type="ORF">OCV63_05775</name>
</gene>
<evidence type="ECO:0000256" key="1">
    <source>
        <dbReference type="ARBA" id="ARBA00022485"/>
    </source>
</evidence>
<keyword evidence="10" id="KW-0238">DNA-binding</keyword>
<feature type="domain" description="Helicase ATP-binding" evidence="14">
    <location>
        <begin position="185"/>
        <end position="475"/>
    </location>
</feature>
<keyword evidence="2" id="KW-0479">Metal-binding</keyword>
<dbReference type="PANTHER" id="PTHR11472">
    <property type="entry name" value="DNA REPAIR DEAD HELICASE RAD3/XP-D SUBFAMILY MEMBER"/>
    <property type="match status" value="1"/>
</dbReference>
<proteinExistence type="inferred from homology"/>
<keyword evidence="1" id="KW-0004">4Fe-4S</keyword>
<evidence type="ECO:0000256" key="11">
    <source>
        <dbReference type="ARBA" id="ARBA00023204"/>
    </source>
</evidence>